<dbReference type="Pfam" id="PF03079">
    <property type="entry name" value="ARD"/>
    <property type="match status" value="1"/>
</dbReference>
<dbReference type="GO" id="GO:0010309">
    <property type="term" value="F:acireductone dioxygenase [iron(II)-requiring] activity"/>
    <property type="evidence" value="ECO:0000318"/>
    <property type="project" value="GO_Central"/>
</dbReference>
<reference evidence="11" key="1">
    <citation type="submission" date="2016-02" db="EMBL/GenBank/DDBJ databases">
        <title>WGS assembly of Manihot esculenta.</title>
        <authorList>
            <person name="Bredeson J.V."/>
            <person name="Prochnik S.E."/>
            <person name="Lyons J.B."/>
            <person name="Schmutz J."/>
            <person name="Grimwood J."/>
            <person name="Vrebalov J."/>
            <person name="Bart R.S."/>
            <person name="Amuge T."/>
            <person name="Ferguson M.E."/>
            <person name="Green R."/>
            <person name="Putnam N."/>
            <person name="Stites J."/>
            <person name="Rounsley S."/>
            <person name="Rokhsar D.S."/>
        </authorList>
    </citation>
    <scope>NUCLEOTIDE SEQUENCE [LARGE SCALE GENOMIC DNA]</scope>
    <source>
        <tissue evidence="11">Leaf</tissue>
    </source>
</reference>
<sequence>MVAPNQDTRKEVIQAWDMDNSYEDQRHHKDPKEFVSLDQLAELGVLGWKLDADKHETDEELKKIHEECGYSYKDNIEICPDNLLKCDEKIKTFLEEHLHTDEEIHYCLAGSGKTSAMRLFVGDPIWTPFNCPLDHLHARKEYLKAFVHKEVGNHTVDAAA</sequence>
<name>A0A2C9UDG1_MANES</name>
<gene>
    <name evidence="11" type="ORF">MANES_15G032800</name>
</gene>
<dbReference type="PANTHER" id="PTHR23418:SF0">
    <property type="entry name" value="ACIREDUCTONE DIOXYGENASE"/>
    <property type="match status" value="1"/>
</dbReference>
<dbReference type="GO" id="GO:0009086">
    <property type="term" value="P:methionine biosynthetic process"/>
    <property type="evidence" value="ECO:0007669"/>
    <property type="project" value="UniProtKB-KW"/>
</dbReference>
<dbReference type="SUPFAM" id="SSF51182">
    <property type="entry name" value="RmlC-like cupins"/>
    <property type="match status" value="1"/>
</dbReference>
<keyword evidence="6" id="KW-0223">Dioxygenase</keyword>
<dbReference type="EMBL" id="CM004401">
    <property type="protein sequence ID" value="OAY27999.1"/>
    <property type="molecule type" value="Genomic_DNA"/>
</dbReference>
<keyword evidence="3" id="KW-0533">Nickel</keyword>
<dbReference type="InterPro" id="IPR011051">
    <property type="entry name" value="RmlC_Cupin_sf"/>
</dbReference>
<keyword evidence="7" id="KW-0560">Oxidoreductase</keyword>
<evidence type="ECO:0000256" key="5">
    <source>
        <dbReference type="ARBA" id="ARBA00022723"/>
    </source>
</evidence>
<dbReference type="Gene3D" id="2.60.120.10">
    <property type="entry name" value="Jelly Rolls"/>
    <property type="match status" value="2"/>
</dbReference>
<accession>A0A2C9UDG1</accession>
<evidence type="ECO:0000256" key="2">
    <source>
        <dbReference type="ARBA" id="ARBA00001954"/>
    </source>
</evidence>
<dbReference type="PANTHER" id="PTHR23418">
    <property type="entry name" value="ACIREDUCTONE DIOXYGENASE"/>
    <property type="match status" value="1"/>
</dbReference>
<comment type="catalytic activity">
    <reaction evidence="1">
        <text>1,2-dihydroxy-5-(methylsulfanyl)pent-1-en-3-one + O2 = 4-methylsulfanyl-2-oxobutanoate + formate + 2 H(+)</text>
        <dbReference type="Rhea" id="RHEA:24504"/>
        <dbReference type="ChEBI" id="CHEBI:15378"/>
        <dbReference type="ChEBI" id="CHEBI:15379"/>
        <dbReference type="ChEBI" id="CHEBI:15740"/>
        <dbReference type="ChEBI" id="CHEBI:16723"/>
        <dbReference type="ChEBI" id="CHEBI:49252"/>
        <dbReference type="EC" id="1.13.11.54"/>
    </reaction>
</comment>
<keyword evidence="4" id="KW-0028">Amino-acid biosynthesis</keyword>
<evidence type="ECO:0000256" key="9">
    <source>
        <dbReference type="ARBA" id="ARBA00023167"/>
    </source>
</evidence>
<evidence type="ECO:0000256" key="6">
    <source>
        <dbReference type="ARBA" id="ARBA00022964"/>
    </source>
</evidence>
<evidence type="ECO:0000256" key="7">
    <source>
        <dbReference type="ARBA" id="ARBA00023002"/>
    </source>
</evidence>
<dbReference type="InterPro" id="IPR014710">
    <property type="entry name" value="RmlC-like_jellyroll"/>
</dbReference>
<evidence type="ECO:0000256" key="10">
    <source>
        <dbReference type="ARBA" id="ARBA00039005"/>
    </source>
</evidence>
<dbReference type="AlphaFoldDB" id="A0A2C9UDG1"/>
<dbReference type="EC" id="1.13.11.54" evidence="10"/>
<protein>
    <recommendedName>
        <fullName evidence="10">acireductone dioxygenase (Fe(2+)-requiring)</fullName>
        <ecNumber evidence="10">1.13.11.54</ecNumber>
    </recommendedName>
</protein>
<evidence type="ECO:0000256" key="4">
    <source>
        <dbReference type="ARBA" id="ARBA00022605"/>
    </source>
</evidence>
<keyword evidence="8" id="KW-0408">Iron</keyword>
<evidence type="ECO:0000256" key="8">
    <source>
        <dbReference type="ARBA" id="ARBA00023004"/>
    </source>
</evidence>
<evidence type="ECO:0000313" key="11">
    <source>
        <dbReference type="EMBL" id="OAY27999.1"/>
    </source>
</evidence>
<evidence type="ECO:0000256" key="1">
    <source>
        <dbReference type="ARBA" id="ARBA00000428"/>
    </source>
</evidence>
<dbReference type="STRING" id="3983.A0A2C9UDG1"/>
<proteinExistence type="predicted"/>
<dbReference type="GO" id="GO:0006555">
    <property type="term" value="P:methionine metabolic process"/>
    <property type="evidence" value="ECO:0000318"/>
    <property type="project" value="GO_Central"/>
</dbReference>
<organism evidence="11">
    <name type="scientific">Manihot esculenta</name>
    <name type="common">Cassava</name>
    <name type="synonym">Jatropha manihot</name>
    <dbReference type="NCBI Taxonomy" id="3983"/>
    <lineage>
        <taxon>Eukaryota</taxon>
        <taxon>Viridiplantae</taxon>
        <taxon>Streptophyta</taxon>
        <taxon>Embryophyta</taxon>
        <taxon>Tracheophyta</taxon>
        <taxon>Spermatophyta</taxon>
        <taxon>Magnoliopsida</taxon>
        <taxon>eudicotyledons</taxon>
        <taxon>Gunneridae</taxon>
        <taxon>Pentapetalae</taxon>
        <taxon>rosids</taxon>
        <taxon>fabids</taxon>
        <taxon>Malpighiales</taxon>
        <taxon>Euphorbiaceae</taxon>
        <taxon>Crotonoideae</taxon>
        <taxon>Manihoteae</taxon>
        <taxon>Manihot</taxon>
    </lineage>
</organism>
<dbReference type="GO" id="GO:0046872">
    <property type="term" value="F:metal ion binding"/>
    <property type="evidence" value="ECO:0007669"/>
    <property type="project" value="UniProtKB-KW"/>
</dbReference>
<dbReference type="InterPro" id="IPR004313">
    <property type="entry name" value="ARD"/>
</dbReference>
<comment type="cofactor">
    <cofactor evidence="2">
        <name>Fe(2+)</name>
        <dbReference type="ChEBI" id="CHEBI:29033"/>
    </cofactor>
</comment>
<keyword evidence="9" id="KW-0486">Methionine biosynthesis</keyword>
<evidence type="ECO:0000256" key="3">
    <source>
        <dbReference type="ARBA" id="ARBA00022596"/>
    </source>
</evidence>
<keyword evidence="5" id="KW-0479">Metal-binding</keyword>